<protein>
    <submittedName>
        <fullName evidence="1">Uncharacterized protein</fullName>
    </submittedName>
</protein>
<dbReference type="AlphaFoldDB" id="A0A2P2MXC4"/>
<dbReference type="EMBL" id="GGEC01054365">
    <property type="protein sequence ID" value="MBX34849.1"/>
    <property type="molecule type" value="Transcribed_RNA"/>
</dbReference>
<proteinExistence type="predicted"/>
<evidence type="ECO:0000313" key="1">
    <source>
        <dbReference type="EMBL" id="MBX34849.1"/>
    </source>
</evidence>
<name>A0A2P2MXC4_RHIMU</name>
<reference evidence="1" key="1">
    <citation type="submission" date="2018-02" db="EMBL/GenBank/DDBJ databases">
        <title>Rhizophora mucronata_Transcriptome.</title>
        <authorList>
            <person name="Meera S.P."/>
            <person name="Sreeshan A."/>
            <person name="Augustine A."/>
        </authorList>
    </citation>
    <scope>NUCLEOTIDE SEQUENCE</scope>
    <source>
        <tissue evidence="1">Leaf</tissue>
    </source>
</reference>
<organism evidence="1">
    <name type="scientific">Rhizophora mucronata</name>
    <name type="common">Asiatic mangrove</name>
    <dbReference type="NCBI Taxonomy" id="61149"/>
    <lineage>
        <taxon>Eukaryota</taxon>
        <taxon>Viridiplantae</taxon>
        <taxon>Streptophyta</taxon>
        <taxon>Embryophyta</taxon>
        <taxon>Tracheophyta</taxon>
        <taxon>Spermatophyta</taxon>
        <taxon>Magnoliopsida</taxon>
        <taxon>eudicotyledons</taxon>
        <taxon>Gunneridae</taxon>
        <taxon>Pentapetalae</taxon>
        <taxon>rosids</taxon>
        <taxon>fabids</taxon>
        <taxon>Malpighiales</taxon>
        <taxon>Rhizophoraceae</taxon>
        <taxon>Rhizophora</taxon>
    </lineage>
</organism>
<sequence>MSCTLYHFIKNDNLEKVSGAK</sequence>
<accession>A0A2P2MXC4</accession>